<dbReference type="Gene3D" id="3.30.420.40">
    <property type="match status" value="2"/>
</dbReference>
<keyword evidence="3" id="KW-0256">Endoplasmic reticulum</keyword>
<feature type="compositionally biased region" description="Acidic residues" evidence="7">
    <location>
        <begin position="908"/>
        <end position="919"/>
    </location>
</feature>
<dbReference type="GO" id="GO:0140662">
    <property type="term" value="F:ATP-dependent protein folding chaperone"/>
    <property type="evidence" value="ECO:0007669"/>
    <property type="project" value="InterPro"/>
</dbReference>
<dbReference type="Gene3D" id="2.60.34.10">
    <property type="entry name" value="Substrate Binding Domain Of DNAk, Chain A, domain 1"/>
    <property type="match status" value="1"/>
</dbReference>
<dbReference type="Gene3D" id="3.90.640.10">
    <property type="entry name" value="Actin, Chain A, domain 4"/>
    <property type="match status" value="1"/>
</dbReference>
<evidence type="ECO:0000256" key="5">
    <source>
        <dbReference type="ARBA" id="ARBA00023186"/>
    </source>
</evidence>
<feature type="region of interest" description="Disordered" evidence="7">
    <location>
        <begin position="890"/>
        <end position="949"/>
    </location>
</feature>
<sequence length="949" mass="105850">MRLFILAVALLGYAAALGVMSVDLGSEWFKVAIVKPGVPMEIALNKESKRKTPVAVFMRNGERLFGSDAVTSGNRYPHNSYRYFPLILGKSIDDPAVKDFQQKFPYYELVPTERNTVAFKHPEGDAIYTVESLLAMVLGHAREIASKFAEGPIYDAVITVPSEWGQVERKSVIAAAEIAGIKLHQLMNTNTAVALHYGVFNRKQIESKAKNILFFDMGASQTTATIAQYQIIKGKTETAPQVAIKGVGVAPVGGLKMDLTVRDKLVEKWEETKKTAADIKTQKTGRAMAKMLVAANKAKIVLSANKEHMAGVQQLIDDEDFKAKITRDELEASIQGDIEQAMEAVREAFKSSGMTNDEISQIIMFGGGMRVPTIQDALRKELNGAELSFNINADEAAALGGSYHAAFVSKVFRVKTMFIKDAVQKPVEVRFERDLEPEEVQEDGTTKKTIKRTLFQKMNPYPQKKAITFNRFSDDFSFSVFIDGQLQETVNLAGVKGAHENNTHADPKGVKAHFRMNDSGILVLESADATFEHEVFEEPEEPKEEKKAKMPDIPDIDLSTLEKLKDKFGSFFNGEDTDGKTAEQVLEELSKAAKEKKDGEEMPAEEQAEAEPSTEEAQGEPVAEEKTTTEEEKPVEEEPKTEEAKEGEEKPAESAEPAEEAKPEEPKKVVKKFSVNLESSAENHGLEFVSGSERESINEQIKALDQADADRLAKEKSFNDLESFIYDRQDKLYREGWTDAISEEKREEVAAALTAASDWLWDVEEPTSVTFDDKLAELKTLTRDWERRYDEHEKRPEAVERLEKMITGMRELFLENYKNQTGEGLALSQENVFELSEKLDKVADWLKEKTDGQAALAAHEDPALKVMDIQVKEKTLANAGEVLYKKIRMWRPPKPTEPPTIEPTTTGEESEEVNAEDGEEVKPASDDKPAEEPTTEKPAEDTTHDGSEL</sequence>
<organism evidence="9">
    <name type="scientific">Oikopleura dioica</name>
    <name type="common">Tunicate</name>
    <dbReference type="NCBI Taxonomy" id="34765"/>
    <lineage>
        <taxon>Eukaryota</taxon>
        <taxon>Metazoa</taxon>
        <taxon>Chordata</taxon>
        <taxon>Tunicata</taxon>
        <taxon>Appendicularia</taxon>
        <taxon>Copelata</taxon>
        <taxon>Oikopleuridae</taxon>
        <taxon>Oikopleura</taxon>
    </lineage>
</organism>
<dbReference type="SUPFAM" id="SSF100934">
    <property type="entry name" value="Heat shock protein 70kD (HSP70), C-terminal subdomain"/>
    <property type="match status" value="1"/>
</dbReference>
<dbReference type="InterPro" id="IPR029047">
    <property type="entry name" value="HSP70_peptide-bd_sf"/>
</dbReference>
<evidence type="ECO:0000256" key="4">
    <source>
        <dbReference type="ARBA" id="ARBA00022840"/>
    </source>
</evidence>
<protein>
    <recommendedName>
        <fullName evidence="6">Hypoxia up-regulated protein 1</fullName>
    </recommendedName>
</protein>
<dbReference type="Pfam" id="PF00012">
    <property type="entry name" value="HSP70"/>
    <property type="match status" value="1"/>
</dbReference>
<evidence type="ECO:0000256" key="1">
    <source>
        <dbReference type="ARBA" id="ARBA00007381"/>
    </source>
</evidence>
<dbReference type="PANTHER" id="PTHR45639">
    <property type="entry name" value="HSC70CB, ISOFORM G-RELATED"/>
    <property type="match status" value="1"/>
</dbReference>
<keyword evidence="2" id="KW-0547">Nucleotide-binding</keyword>
<dbReference type="PRINTS" id="PR00301">
    <property type="entry name" value="HEATSHOCK70"/>
</dbReference>
<keyword evidence="4" id="KW-0067">ATP-binding</keyword>
<dbReference type="EMBL" id="FN654675">
    <property type="protein sequence ID" value="CBY35776.1"/>
    <property type="molecule type" value="Genomic_DNA"/>
</dbReference>
<evidence type="ECO:0000256" key="3">
    <source>
        <dbReference type="ARBA" id="ARBA00022824"/>
    </source>
</evidence>
<keyword evidence="8" id="KW-0732">Signal</keyword>
<evidence type="ECO:0000313" key="9">
    <source>
        <dbReference type="EMBL" id="CBY35776.1"/>
    </source>
</evidence>
<dbReference type="CDD" id="cd10230">
    <property type="entry name" value="ASKHA_NBD_HSP70_HYOU1"/>
    <property type="match status" value="1"/>
</dbReference>
<dbReference type="AlphaFoldDB" id="E4YJW5"/>
<name>E4YJW5_OIKDI</name>
<proteinExistence type="inferred from homology"/>
<reference evidence="9" key="1">
    <citation type="journal article" date="2010" name="Science">
        <title>Plasticity of animal genome architecture unmasked by rapid evolution of a pelagic tunicate.</title>
        <authorList>
            <person name="Denoeud F."/>
            <person name="Henriet S."/>
            <person name="Mungpakdee S."/>
            <person name="Aury J.M."/>
            <person name="Da Silva C."/>
            <person name="Brinkmann H."/>
            <person name="Mikhaleva J."/>
            <person name="Olsen L.C."/>
            <person name="Jubin C."/>
            <person name="Canestro C."/>
            <person name="Bouquet J.M."/>
            <person name="Danks G."/>
            <person name="Poulain J."/>
            <person name="Campsteijn C."/>
            <person name="Adamski M."/>
            <person name="Cross I."/>
            <person name="Yadetie F."/>
            <person name="Muffato M."/>
            <person name="Louis A."/>
            <person name="Butcher S."/>
            <person name="Tsagkogeorga G."/>
            <person name="Konrad A."/>
            <person name="Singh S."/>
            <person name="Jensen M.F."/>
            <person name="Cong E.H."/>
            <person name="Eikeseth-Otteraa H."/>
            <person name="Noel B."/>
            <person name="Anthouard V."/>
            <person name="Porcel B.M."/>
            <person name="Kachouri-Lafond R."/>
            <person name="Nishino A."/>
            <person name="Ugolini M."/>
            <person name="Chourrout P."/>
            <person name="Nishida H."/>
            <person name="Aasland R."/>
            <person name="Huzurbazar S."/>
            <person name="Westhof E."/>
            <person name="Delsuc F."/>
            <person name="Lehrach H."/>
            <person name="Reinhardt R."/>
            <person name="Weissenbach J."/>
            <person name="Roy S.W."/>
            <person name="Artiguenave F."/>
            <person name="Postlethwait J.H."/>
            <person name="Manak J.R."/>
            <person name="Thompson E.M."/>
            <person name="Jaillon O."/>
            <person name="Du Pasquier L."/>
            <person name="Boudinot P."/>
            <person name="Liberles D.A."/>
            <person name="Volff J.N."/>
            <person name="Philippe H."/>
            <person name="Lenhard B."/>
            <person name="Roest Crollius H."/>
            <person name="Wincker P."/>
            <person name="Chourrout D."/>
        </authorList>
    </citation>
    <scope>NUCLEOTIDE SEQUENCE [LARGE SCALE GENOMIC DNA]</scope>
</reference>
<dbReference type="InterPro" id="IPR013126">
    <property type="entry name" value="Hsp_70_fam"/>
</dbReference>
<feature type="compositionally biased region" description="Basic and acidic residues" evidence="7">
    <location>
        <begin position="623"/>
        <end position="668"/>
    </location>
</feature>
<evidence type="ECO:0000256" key="8">
    <source>
        <dbReference type="SAM" id="SignalP"/>
    </source>
</evidence>
<dbReference type="GO" id="GO:0034663">
    <property type="term" value="C:endoplasmic reticulum chaperone complex"/>
    <property type="evidence" value="ECO:0007669"/>
    <property type="project" value="TreeGrafter"/>
</dbReference>
<dbReference type="GO" id="GO:0030968">
    <property type="term" value="P:endoplasmic reticulum unfolded protein response"/>
    <property type="evidence" value="ECO:0007669"/>
    <property type="project" value="TreeGrafter"/>
</dbReference>
<feature type="signal peptide" evidence="8">
    <location>
        <begin position="1"/>
        <end position="16"/>
    </location>
</feature>
<accession>E4YJW5</accession>
<evidence type="ECO:0000256" key="2">
    <source>
        <dbReference type="ARBA" id="ARBA00022741"/>
    </source>
</evidence>
<dbReference type="SUPFAM" id="SSF53067">
    <property type="entry name" value="Actin-like ATPase domain"/>
    <property type="match status" value="2"/>
</dbReference>
<dbReference type="GO" id="GO:1903298">
    <property type="term" value="P:negative regulation of hypoxia-induced intrinsic apoptotic signaling pathway"/>
    <property type="evidence" value="ECO:0007669"/>
    <property type="project" value="TreeGrafter"/>
</dbReference>
<gene>
    <name evidence="9" type="ORF">GSOID_T00028242001</name>
</gene>
<evidence type="ECO:0000256" key="6">
    <source>
        <dbReference type="ARBA" id="ARBA00040503"/>
    </source>
</evidence>
<feature type="compositionally biased region" description="Basic and acidic residues" evidence="7">
    <location>
        <begin position="543"/>
        <end position="552"/>
    </location>
</feature>
<evidence type="ECO:0000256" key="7">
    <source>
        <dbReference type="SAM" id="MobiDB-lite"/>
    </source>
</evidence>
<feature type="compositionally biased region" description="Pro residues" evidence="7">
    <location>
        <begin position="892"/>
        <end position="901"/>
    </location>
</feature>
<feature type="compositionally biased region" description="Basic and acidic residues" evidence="7">
    <location>
        <begin position="920"/>
        <end position="949"/>
    </location>
</feature>
<dbReference type="Gene3D" id="3.30.30.30">
    <property type="match status" value="1"/>
</dbReference>
<feature type="region of interest" description="Disordered" evidence="7">
    <location>
        <begin position="535"/>
        <end position="554"/>
    </location>
</feature>
<dbReference type="InterPro" id="IPR043129">
    <property type="entry name" value="ATPase_NBD"/>
</dbReference>
<dbReference type="Proteomes" id="UP000011014">
    <property type="component" value="Unassembled WGS sequence"/>
</dbReference>
<dbReference type="InterPro" id="IPR029048">
    <property type="entry name" value="HSP70_C_sf"/>
</dbReference>
<feature type="chain" id="PRO_5003191200" description="Hypoxia up-regulated protein 1" evidence="8">
    <location>
        <begin position="17"/>
        <end position="949"/>
    </location>
</feature>
<feature type="region of interest" description="Disordered" evidence="7">
    <location>
        <begin position="593"/>
        <end position="668"/>
    </location>
</feature>
<comment type="similarity">
    <text evidence="1">Belongs to the heat shock protein 70 family.</text>
</comment>
<keyword evidence="5" id="KW-0143">Chaperone</keyword>
<dbReference type="GO" id="GO:0005524">
    <property type="term" value="F:ATP binding"/>
    <property type="evidence" value="ECO:0007669"/>
    <property type="project" value="UniProtKB-KW"/>
</dbReference>
<dbReference type="PANTHER" id="PTHR45639:SF3">
    <property type="entry name" value="HYPOXIA UP-REGULATED PROTEIN 1"/>
    <property type="match status" value="1"/>
</dbReference>
<feature type="compositionally biased region" description="Acidic residues" evidence="7">
    <location>
        <begin position="601"/>
        <end position="618"/>
    </location>
</feature>
<dbReference type="Gene3D" id="1.20.1270.10">
    <property type="match status" value="1"/>
</dbReference>